<feature type="transmembrane region" description="Helical" evidence="9">
    <location>
        <begin position="405"/>
        <end position="425"/>
    </location>
</feature>
<comment type="caution">
    <text evidence="10">The sequence shown here is derived from an EMBL/GenBank/DDBJ whole genome shotgun (WGS) entry which is preliminary data.</text>
</comment>
<accession>A0ABT1E937</accession>
<keyword evidence="4 9" id="KW-0812">Transmembrane</keyword>
<dbReference type="Gene3D" id="1.20.1460.20">
    <property type="match status" value="1"/>
</dbReference>
<dbReference type="Proteomes" id="UP001523566">
    <property type="component" value="Unassembled WGS sequence"/>
</dbReference>
<keyword evidence="3" id="KW-0813">Transport</keyword>
<protein>
    <submittedName>
        <fullName evidence="10">V-type ATP synthase subunit I</fullName>
    </submittedName>
</protein>
<gene>
    <name evidence="10" type="ORF">NK125_01220</name>
</gene>
<dbReference type="Gene3D" id="3.30.70.2170">
    <property type="match status" value="1"/>
</dbReference>
<dbReference type="Pfam" id="PF01496">
    <property type="entry name" value="V_ATPase_I"/>
    <property type="match status" value="2"/>
</dbReference>
<feature type="transmembrane region" description="Helical" evidence="9">
    <location>
        <begin position="492"/>
        <end position="513"/>
    </location>
</feature>
<dbReference type="PANTHER" id="PTHR11629:SF63">
    <property type="entry name" value="V-TYPE PROTON ATPASE SUBUNIT A"/>
    <property type="match status" value="1"/>
</dbReference>
<feature type="transmembrane region" description="Helical" evidence="9">
    <location>
        <begin position="456"/>
        <end position="480"/>
    </location>
</feature>
<feature type="transmembrane region" description="Helical" evidence="9">
    <location>
        <begin position="605"/>
        <end position="631"/>
    </location>
</feature>
<keyword evidence="7 9" id="KW-0472">Membrane</keyword>
<dbReference type="InterPro" id="IPR002490">
    <property type="entry name" value="V-ATPase_116kDa_su"/>
</dbReference>
<keyword evidence="6" id="KW-0406">Ion transport</keyword>
<feature type="coiled-coil region" evidence="8">
    <location>
        <begin position="102"/>
        <end position="129"/>
    </location>
</feature>
<keyword evidence="8" id="KW-0175">Coiled coil</keyword>
<evidence type="ECO:0000256" key="4">
    <source>
        <dbReference type="ARBA" id="ARBA00022692"/>
    </source>
</evidence>
<evidence type="ECO:0000256" key="5">
    <source>
        <dbReference type="ARBA" id="ARBA00022989"/>
    </source>
</evidence>
<evidence type="ECO:0000256" key="6">
    <source>
        <dbReference type="ARBA" id="ARBA00023065"/>
    </source>
</evidence>
<sequence length="668" mass="75119">MAKLQMQRVSICALKRDRKAVLEKMQKLGVMEVSSIEDEELERLDTQTARQSFDKKTNGIESALTILQTYAPAKTSMFDGLKGKDLIESDEFNPVIEDREEYLSASKKLISLEKEISEKKANISKTENQVEAIQPWLKLDIPMDYKGTQHTRTLIGTMAPLTTLEMVYTFIKEYDDSLDAVEVEIINQDKDATYLCVVCLREEADKVEEALRLNGFARPANPISQIPLAYEEELKADIRSYEKEIEDRISQVKEFESKRKGLKFVSDYYRMRKEKYEVLGTLPQSERTFFISGYIPKREVPKIQKAIGDVYTCIIDIDELGEEEEAPVLLDNSTFPSSVEGVVSSYGLPGKDDVDPSMVTSIFYVIFFGLMLSDAAYGLVVFLACFIVLKKFPRMGIEMRKSIRLFMYCGVSTTVWGVLFGGYFGDLISVVSKVFFNKEIIIKPLWFAPLDNPMKLLIFSMLFGVIHLFVGLGVKGYLCIKNKDIVGFVSDVVFWYMMLIGLILMLLPSQIFVSMSQMNIVFPPAINTLAKGLAIAGALGIFLMSGRSSKNFGLRLALGAYDLYNITGWVSDVLSYSRLLALGLATGVIASVINQMGTMAGKSVLGVIIFIFAFVVGHTFNLGINMLGAYVHTCRLQYVEFFGKFYEGGGRAFRPFTTNTNYVDLKED</sequence>
<keyword evidence="5 9" id="KW-1133">Transmembrane helix</keyword>
<dbReference type="Gene3D" id="3.30.70.2750">
    <property type="match status" value="1"/>
</dbReference>
<evidence type="ECO:0000313" key="11">
    <source>
        <dbReference type="Proteomes" id="UP001523566"/>
    </source>
</evidence>
<name>A0ABT1E937_9FIRM</name>
<dbReference type="RefSeq" id="WP_262064814.1">
    <property type="nucleotide sequence ID" value="NZ_JAMXOD010000001.1"/>
</dbReference>
<evidence type="ECO:0000256" key="3">
    <source>
        <dbReference type="ARBA" id="ARBA00022448"/>
    </source>
</evidence>
<reference evidence="10 11" key="1">
    <citation type="journal article" date="2022" name="Genome Biol. Evol.">
        <title>Host diet, physiology and behaviors set the stage for Lachnospiraceae cladogenesis.</title>
        <authorList>
            <person name="Vera-Ponce De Leon A."/>
            <person name="Schneider M."/>
            <person name="Jahnes B.C."/>
            <person name="Sadowski V."/>
            <person name="Camuy-Velez L.A."/>
            <person name="Duan J."/>
            <person name="Sabree Z.L."/>
        </authorList>
    </citation>
    <scope>NUCLEOTIDE SEQUENCE [LARGE SCALE GENOMIC DNA]</scope>
    <source>
        <strain evidence="10 11">PAL113</strain>
    </source>
</reference>
<feature type="transmembrane region" description="Helical" evidence="9">
    <location>
        <begin position="525"/>
        <end position="545"/>
    </location>
</feature>
<dbReference type="EMBL" id="JAMZFW010000001">
    <property type="protein sequence ID" value="MCP1101032.1"/>
    <property type="molecule type" value="Genomic_DNA"/>
</dbReference>
<feature type="coiled-coil region" evidence="8">
    <location>
        <begin position="231"/>
        <end position="258"/>
    </location>
</feature>
<feature type="transmembrane region" description="Helical" evidence="9">
    <location>
        <begin position="362"/>
        <end position="389"/>
    </location>
</feature>
<evidence type="ECO:0000313" key="10">
    <source>
        <dbReference type="EMBL" id="MCP1101032.1"/>
    </source>
</evidence>
<comment type="similarity">
    <text evidence="2">Belongs to the V-ATPase 116 kDa subunit family.</text>
</comment>
<evidence type="ECO:0000256" key="1">
    <source>
        <dbReference type="ARBA" id="ARBA00004141"/>
    </source>
</evidence>
<proteinExistence type="inferred from homology"/>
<keyword evidence="11" id="KW-1185">Reference proteome</keyword>
<comment type="subcellular location">
    <subcellularLocation>
        <location evidence="1">Membrane</location>
        <topology evidence="1">Multi-pass membrane protein</topology>
    </subcellularLocation>
</comment>
<evidence type="ECO:0000256" key="8">
    <source>
        <dbReference type="SAM" id="Coils"/>
    </source>
</evidence>
<evidence type="ECO:0000256" key="7">
    <source>
        <dbReference type="ARBA" id="ARBA00023136"/>
    </source>
</evidence>
<evidence type="ECO:0000256" key="9">
    <source>
        <dbReference type="SAM" id="Phobius"/>
    </source>
</evidence>
<dbReference type="PANTHER" id="PTHR11629">
    <property type="entry name" value="VACUOLAR PROTON ATPASES"/>
    <property type="match status" value="1"/>
</dbReference>
<feature type="transmembrane region" description="Helical" evidence="9">
    <location>
        <begin position="576"/>
        <end position="593"/>
    </location>
</feature>
<evidence type="ECO:0000256" key="2">
    <source>
        <dbReference type="ARBA" id="ARBA00009904"/>
    </source>
</evidence>
<organism evidence="10 11">
    <name type="scientific">Aequitasia blattaphilus</name>
    <dbReference type="NCBI Taxonomy" id="2949332"/>
    <lineage>
        <taxon>Bacteria</taxon>
        <taxon>Bacillati</taxon>
        <taxon>Bacillota</taxon>
        <taxon>Clostridia</taxon>
        <taxon>Lachnospirales</taxon>
        <taxon>Lachnospiraceae</taxon>
        <taxon>Aequitasia</taxon>
    </lineage>
</organism>